<name>A0A3P7N547_DIBLA</name>
<dbReference type="AlphaFoldDB" id="A0A3P7N547"/>
<reference evidence="2 3" key="1">
    <citation type="submission" date="2018-11" db="EMBL/GenBank/DDBJ databases">
        <authorList>
            <consortium name="Pathogen Informatics"/>
        </authorList>
    </citation>
    <scope>NUCLEOTIDE SEQUENCE [LARGE SCALE GENOMIC DNA]</scope>
</reference>
<evidence type="ECO:0000259" key="1">
    <source>
        <dbReference type="PROSITE" id="PS50994"/>
    </source>
</evidence>
<dbReference type="Gene3D" id="3.30.420.10">
    <property type="entry name" value="Ribonuclease H-like superfamily/Ribonuclease H"/>
    <property type="match status" value="1"/>
</dbReference>
<dbReference type="OrthoDB" id="10059697at2759"/>
<evidence type="ECO:0000313" key="3">
    <source>
        <dbReference type="Proteomes" id="UP000281553"/>
    </source>
</evidence>
<protein>
    <recommendedName>
        <fullName evidence="1">Integrase catalytic domain-containing protein</fullName>
    </recommendedName>
</protein>
<dbReference type="InterPro" id="IPR036397">
    <property type="entry name" value="RNaseH_sf"/>
</dbReference>
<dbReference type="PROSITE" id="PS50994">
    <property type="entry name" value="INTEGRASE"/>
    <property type="match status" value="1"/>
</dbReference>
<evidence type="ECO:0000313" key="2">
    <source>
        <dbReference type="EMBL" id="VDN37524.1"/>
    </source>
</evidence>
<accession>A0A3P7N547</accession>
<feature type="domain" description="Integrase catalytic" evidence="1">
    <location>
        <begin position="46"/>
        <end position="144"/>
    </location>
</feature>
<dbReference type="GO" id="GO:0003676">
    <property type="term" value="F:nucleic acid binding"/>
    <property type="evidence" value="ECO:0007669"/>
    <property type="project" value="InterPro"/>
</dbReference>
<dbReference type="InterPro" id="IPR012337">
    <property type="entry name" value="RNaseH-like_sf"/>
</dbReference>
<dbReference type="InterPro" id="IPR001584">
    <property type="entry name" value="Integrase_cat-core"/>
</dbReference>
<proteinExistence type="predicted"/>
<dbReference type="GO" id="GO:0015074">
    <property type="term" value="P:DNA integration"/>
    <property type="evidence" value="ECO:0007669"/>
    <property type="project" value="InterPro"/>
</dbReference>
<gene>
    <name evidence="2" type="ORF">DILT_LOCUS17344</name>
</gene>
<dbReference type="Proteomes" id="UP000281553">
    <property type="component" value="Unassembled WGS sequence"/>
</dbReference>
<keyword evidence="3" id="KW-1185">Reference proteome</keyword>
<dbReference type="EMBL" id="UYRU01091083">
    <property type="protein sequence ID" value="VDN37524.1"/>
    <property type="molecule type" value="Genomic_DNA"/>
</dbReference>
<sequence>MNLVTLVNTKQKPQPVNVFVGYDYANKYPYFETFALRLRRLRILYNACAPHYSERKRDFSFNGSVWTLLAHFLDYFTKWIEAIRLLTQDAASVTIIIFNEWIRRFGAPLSLHSECGAYFDILDEGEPMEEKTEPVEVTPTDESP</sequence>
<organism evidence="2 3">
    <name type="scientific">Dibothriocephalus latus</name>
    <name type="common">Fish tapeworm</name>
    <name type="synonym">Diphyllobothrium latum</name>
    <dbReference type="NCBI Taxonomy" id="60516"/>
    <lineage>
        <taxon>Eukaryota</taxon>
        <taxon>Metazoa</taxon>
        <taxon>Spiralia</taxon>
        <taxon>Lophotrochozoa</taxon>
        <taxon>Platyhelminthes</taxon>
        <taxon>Cestoda</taxon>
        <taxon>Eucestoda</taxon>
        <taxon>Diphyllobothriidea</taxon>
        <taxon>Diphyllobothriidae</taxon>
        <taxon>Dibothriocephalus</taxon>
    </lineage>
</organism>
<dbReference type="SUPFAM" id="SSF53098">
    <property type="entry name" value="Ribonuclease H-like"/>
    <property type="match status" value="1"/>
</dbReference>